<protein>
    <submittedName>
        <fullName evidence="3">AsmA-like C-terminal domain-containing protein</fullName>
    </submittedName>
</protein>
<dbReference type="EMBL" id="JAIGYQ010000001">
    <property type="protein sequence ID" value="MBX7490058.1"/>
    <property type="molecule type" value="Genomic_DNA"/>
</dbReference>
<keyword evidence="4" id="KW-1185">Reference proteome</keyword>
<dbReference type="InterPro" id="IPR025263">
    <property type="entry name" value="YhdP_central"/>
</dbReference>
<evidence type="ECO:0000259" key="2">
    <source>
        <dbReference type="Pfam" id="PF13116"/>
    </source>
</evidence>
<keyword evidence="1" id="KW-1133">Transmembrane helix</keyword>
<sequence length="863" mass="97918">MIKRIKIPSIKTLKLILFFTFFIGLFITLYTFLHTGIRLERFSLVGSQIEGFYLRLDKKLILEIQSLHLKQFDSNPNKNLSISTQITIAKNVHFILQYFQKIAIKNIYIKDYQANLFYDGDNFTLNLPELYVKLNLVENTSKVLIQIHDFYLKSYGIYYRGEGVYDLKRQEVTMNGNLNILDKESYHSYAHLDLNIFSDLKTLNIKGSSNVFNDIKFLHALLPNIKNKLVNAWIFDNYSIESAQINDFSITIPLDSKHIVEDSINSLYVLATAKNVEVIFHPNLPAAYAKSVKLLFQNNTLTFYPNAPTYKQYLANNTTIALKDIISKTPSLEITLNTTAPLDSNIHEVLTAYNISLPLNAPETNVTANLFIHLDLLSHELETKGIFKAQNSKILFNGIPVEFGDLKIALDNHIIKVESKNITYQNILQGNSNFIIDTKNKNISGDILIHSLMLVEPDILQASNHSLPFSIDFKEENAITLTLPTFTLNAKLNAPYTFYIGNLSHFIPFSKILQDYKVVNGTLELNTQDFLEYRAKISVNSTQNILINKSDNTPLSTLNLDLLYNQNNLILNSDVFNFTSGGETQKISFKDINLNLDSENLPNTNPKNIEIPTMIEGRNTNLIFKDRTILSDSFTFNLHNETIQGTLKHKNGRADIYKRGVFITLDAREFGDTFLNAITREHTFNKGRFFINANTNDKGVIIGEMKLLNTSINKLNVLQNLMAFIDTIPSLLSLKLPSFNQEGYYLKEGSIHFGLNDQFLAIDALNFKGSSIDIKGQGIIQLESKNIDFNAEFITAKTLSGIINKIPLVNYIVLGKDGTISTNFKINGTIDDPKIHTQTAQDILLSPFNILRRAITSPFEVFN</sequence>
<reference evidence="3 4" key="1">
    <citation type="submission" date="2021-08" db="EMBL/GenBank/DDBJ databases">
        <title>Helicobacter spp. isolated from feces of Anatolian Ground Squirrel (Spermophilus xanthoprymnus) in Turkey.</title>
        <authorList>
            <person name="Aydin F."/>
            <person name="Abay S."/>
            <person name="Kayman T."/>
            <person name="Karakaya E."/>
            <person name="Saticioglu I.B."/>
        </authorList>
    </citation>
    <scope>NUCLEOTIDE SEQUENCE [LARGE SCALE GENOMIC DNA]</scope>
    <source>
        <strain evidence="3 4">Faydin-H70</strain>
    </source>
</reference>
<organism evidence="3 4">
    <name type="scientific">Helicobacter turcicus</name>
    <dbReference type="NCBI Taxonomy" id="2867412"/>
    <lineage>
        <taxon>Bacteria</taxon>
        <taxon>Pseudomonadati</taxon>
        <taxon>Campylobacterota</taxon>
        <taxon>Epsilonproteobacteria</taxon>
        <taxon>Campylobacterales</taxon>
        <taxon>Helicobacteraceae</taxon>
        <taxon>Helicobacter</taxon>
    </lineage>
</organism>
<dbReference type="Proteomes" id="UP000700059">
    <property type="component" value="Unassembled WGS sequence"/>
</dbReference>
<feature type="domain" description="YhdP central" evidence="2">
    <location>
        <begin position="587"/>
        <end position="835"/>
    </location>
</feature>
<feature type="transmembrane region" description="Helical" evidence="1">
    <location>
        <begin position="12"/>
        <end position="33"/>
    </location>
</feature>
<evidence type="ECO:0000313" key="4">
    <source>
        <dbReference type="Proteomes" id="UP000700059"/>
    </source>
</evidence>
<proteinExistence type="predicted"/>
<accession>A0ABS7JKZ2</accession>
<comment type="caution">
    <text evidence="3">The sequence shown here is derived from an EMBL/GenBank/DDBJ whole genome shotgun (WGS) entry which is preliminary data.</text>
</comment>
<keyword evidence="1" id="KW-0812">Transmembrane</keyword>
<evidence type="ECO:0000256" key="1">
    <source>
        <dbReference type="SAM" id="Phobius"/>
    </source>
</evidence>
<feature type="domain" description="YhdP central" evidence="2">
    <location>
        <begin position="231"/>
        <end position="467"/>
    </location>
</feature>
<name>A0ABS7JKZ2_9HELI</name>
<gene>
    <name evidence="3" type="ORF">K4G57_01005</name>
</gene>
<evidence type="ECO:0000313" key="3">
    <source>
        <dbReference type="EMBL" id="MBX7490058.1"/>
    </source>
</evidence>
<keyword evidence="1" id="KW-0472">Membrane</keyword>
<dbReference type="Pfam" id="PF13116">
    <property type="entry name" value="YhdP"/>
    <property type="match status" value="2"/>
</dbReference>